<dbReference type="eggNOG" id="arCOG00319">
    <property type="taxonomic scope" value="Archaea"/>
</dbReference>
<gene>
    <name evidence="1" type="ordered locus">Tneu_0361</name>
</gene>
<dbReference type="HOGENOM" id="CLU_975288_0_0_2"/>
<dbReference type="GeneID" id="6164917"/>
<proteinExistence type="predicted"/>
<organism evidence="1 2">
    <name type="scientific">Pyrobaculum neutrophilum (strain DSM 2338 / JCM 9278 / NBRC 100436 / V24Sta)</name>
    <name type="common">Thermoproteus neutrophilus</name>
    <dbReference type="NCBI Taxonomy" id="444157"/>
    <lineage>
        <taxon>Archaea</taxon>
        <taxon>Thermoproteota</taxon>
        <taxon>Thermoprotei</taxon>
        <taxon>Thermoproteales</taxon>
        <taxon>Thermoproteaceae</taxon>
        <taxon>Pyrobaculum</taxon>
    </lineage>
</organism>
<name>B1YBS7_PYRNV</name>
<evidence type="ECO:0000313" key="2">
    <source>
        <dbReference type="Proteomes" id="UP000001694"/>
    </source>
</evidence>
<dbReference type="AlphaFoldDB" id="B1YBS7"/>
<sequence length="279" mass="31010">MRSANRRLIRVRGSYVVYLPKEYISRFGVEEVVVYWEGPFLGVKPAGVERTARFTWRGGVEKVVVGAYASGFDAVVLAEAPPGALDALRPALEVVEGRAAETGGEVRVDFFDSLVDKGAVAEMMLRAVRYMADALAAGAASPRGISALDQEVDRHRLRMSRLCVRWPTPTCPFYIQLARYFERAADHLAALAAEEADRRLFKLLAEAAEGLERARGDLEGALEYLRRLGGMRHMALEAARGERETLHAVRVLDYLENSAEVYIDMALYSAHQCRGCDER</sequence>
<dbReference type="Proteomes" id="UP000001694">
    <property type="component" value="Chromosome"/>
</dbReference>
<protein>
    <submittedName>
        <fullName evidence="1">Uncharacterized protein</fullName>
    </submittedName>
</protein>
<dbReference type="EMBL" id="CP001014">
    <property type="protein sequence ID" value="ACB39311.1"/>
    <property type="molecule type" value="Genomic_DNA"/>
</dbReference>
<dbReference type="OrthoDB" id="7738at2157"/>
<evidence type="ECO:0000313" key="1">
    <source>
        <dbReference type="EMBL" id="ACB39311.1"/>
    </source>
</evidence>
<reference evidence="1" key="1">
    <citation type="submission" date="2008-03" db="EMBL/GenBank/DDBJ databases">
        <title>Complete sequence of Thermoproteus neutrophilus V24Sta.</title>
        <authorList>
            <consortium name="US DOE Joint Genome Institute"/>
            <person name="Copeland A."/>
            <person name="Lucas S."/>
            <person name="Lapidus A."/>
            <person name="Glavina del Rio T."/>
            <person name="Dalin E."/>
            <person name="Tice H."/>
            <person name="Bruce D."/>
            <person name="Goodwin L."/>
            <person name="Pitluck S."/>
            <person name="Sims D."/>
            <person name="Brettin T."/>
            <person name="Detter J.C."/>
            <person name="Han C."/>
            <person name="Kuske C.R."/>
            <person name="Schmutz J."/>
            <person name="Larimer F."/>
            <person name="Land M."/>
            <person name="Hauser L."/>
            <person name="Kyrpides N."/>
            <person name="Mikhailova N."/>
            <person name="Biddle J.F."/>
            <person name="Zhang Z."/>
            <person name="Fitz-Gibbon S.T."/>
            <person name="Lowe T.M."/>
            <person name="Saltikov C."/>
            <person name="House C.H."/>
            <person name="Richardson P."/>
        </authorList>
    </citation>
    <scope>NUCLEOTIDE SEQUENCE [LARGE SCALE GENOMIC DNA]</scope>
    <source>
        <strain evidence="1">V24Sta</strain>
    </source>
</reference>
<dbReference type="KEGG" id="tne:Tneu_0361"/>
<accession>B1YBS7</accession>
<keyword evidence="2" id="KW-1185">Reference proteome</keyword>
<dbReference type="RefSeq" id="WP_012349731.1">
    <property type="nucleotide sequence ID" value="NC_010525.1"/>
</dbReference>